<dbReference type="KEGG" id="mlr:MELLADRAFT_92994"/>
<dbReference type="InterPro" id="IPR029058">
    <property type="entry name" value="AB_hydrolase_fold"/>
</dbReference>
<dbReference type="InterPro" id="IPR000073">
    <property type="entry name" value="AB_hydrolase_1"/>
</dbReference>
<evidence type="ECO:0000313" key="2">
    <source>
        <dbReference type="EMBL" id="EGG00830.1"/>
    </source>
</evidence>
<accession>F4S3I5</accession>
<dbReference type="InterPro" id="IPR051044">
    <property type="entry name" value="MAG_DAG_Lipase"/>
</dbReference>
<evidence type="ECO:0000313" key="3">
    <source>
        <dbReference type="Proteomes" id="UP000001072"/>
    </source>
</evidence>
<dbReference type="HOGENOM" id="CLU_026209_12_0_1"/>
<dbReference type="EMBL" id="GL883143">
    <property type="protein sequence ID" value="EGG00830.1"/>
    <property type="molecule type" value="Genomic_DNA"/>
</dbReference>
<dbReference type="eggNOG" id="KOG1455">
    <property type="taxonomic scope" value="Eukaryota"/>
</dbReference>
<dbReference type="Proteomes" id="UP000001072">
    <property type="component" value="Unassembled WGS sequence"/>
</dbReference>
<dbReference type="InParanoid" id="F4S3I5"/>
<dbReference type="Gene3D" id="3.40.50.1820">
    <property type="entry name" value="alpha/beta hydrolase"/>
    <property type="match status" value="1"/>
</dbReference>
<dbReference type="RefSeq" id="XP_007415904.1">
    <property type="nucleotide sequence ID" value="XM_007415842.1"/>
</dbReference>
<dbReference type="Pfam" id="PF12146">
    <property type="entry name" value="Hydrolase_4"/>
    <property type="match status" value="1"/>
</dbReference>
<proteinExistence type="predicted"/>
<dbReference type="VEuPathDB" id="FungiDB:MELLADRAFT_92994"/>
<dbReference type="PRINTS" id="PR00111">
    <property type="entry name" value="ABHYDROLASE"/>
</dbReference>
<reference evidence="3" key="1">
    <citation type="journal article" date="2011" name="Proc. Natl. Acad. Sci. U.S.A.">
        <title>Obligate biotrophy features unraveled by the genomic analysis of rust fungi.</title>
        <authorList>
            <person name="Duplessis S."/>
            <person name="Cuomo C.A."/>
            <person name="Lin Y.-C."/>
            <person name="Aerts A."/>
            <person name="Tisserant E."/>
            <person name="Veneault-Fourrey C."/>
            <person name="Joly D.L."/>
            <person name="Hacquard S."/>
            <person name="Amselem J."/>
            <person name="Cantarel B.L."/>
            <person name="Chiu R."/>
            <person name="Coutinho P.M."/>
            <person name="Feau N."/>
            <person name="Field M."/>
            <person name="Frey P."/>
            <person name="Gelhaye E."/>
            <person name="Goldberg J."/>
            <person name="Grabherr M.G."/>
            <person name="Kodira C.D."/>
            <person name="Kohler A."/>
            <person name="Kuees U."/>
            <person name="Lindquist E.A."/>
            <person name="Lucas S.M."/>
            <person name="Mago R."/>
            <person name="Mauceli E."/>
            <person name="Morin E."/>
            <person name="Murat C."/>
            <person name="Pangilinan J.L."/>
            <person name="Park R."/>
            <person name="Pearson M."/>
            <person name="Quesneville H."/>
            <person name="Rouhier N."/>
            <person name="Sakthikumar S."/>
            <person name="Salamov A.A."/>
            <person name="Schmutz J."/>
            <person name="Selles B."/>
            <person name="Shapiro H."/>
            <person name="Tanguay P."/>
            <person name="Tuskan G.A."/>
            <person name="Henrissat B."/>
            <person name="Van de Peer Y."/>
            <person name="Rouze P."/>
            <person name="Ellis J.G."/>
            <person name="Dodds P.N."/>
            <person name="Schein J.E."/>
            <person name="Zhong S."/>
            <person name="Hamelin R.C."/>
            <person name="Grigoriev I.V."/>
            <person name="Szabo L.J."/>
            <person name="Martin F."/>
        </authorList>
    </citation>
    <scope>NUCLEOTIDE SEQUENCE [LARGE SCALE GENOMIC DNA]</scope>
    <source>
        <strain evidence="3">98AG31 / pathotype 3-4-7</strain>
    </source>
</reference>
<protein>
    <recommendedName>
        <fullName evidence="1">Serine aminopeptidase S33 domain-containing protein</fullName>
    </recommendedName>
</protein>
<dbReference type="InterPro" id="IPR022742">
    <property type="entry name" value="Hydrolase_4"/>
</dbReference>
<keyword evidence="3" id="KW-1185">Reference proteome</keyword>
<gene>
    <name evidence="2" type="ORF">MELLADRAFT_92994</name>
</gene>
<dbReference type="GeneID" id="18936433"/>
<dbReference type="STRING" id="747676.F4S3I5"/>
<dbReference type="SUPFAM" id="SSF53474">
    <property type="entry name" value="alpha/beta-Hydrolases"/>
    <property type="match status" value="1"/>
</dbReference>
<sequence length="417" mass="47238">MDSSNPKPIDQPLSLGEEFETKYGCQPWICPEDQRWYYDQTKCPNDKISIMTSVILNPFLELISLRSPASDPTFGRYTLPFSPYEKLIRDNPSYTCWDARVFLDRSGKAVEEKTNRWVWYQVWWDEAAAAKTGVKTDLCFCHGISDYGGGFAIHAKPFLDAGYRMIMPDSPSHGRSTGLHCYLNDLNDLGHAVQVILTDVIKRDTAVGRAQRNVIVSGQSMGGFSAVLYALLYQTPNVPGRKVPTEGLTPKVLGILPLCPMLAISPETRPNFIIESFARCLNFFAGRLPLVSGYKGKASEDRWCEDRYNTDPQVCHCRVRASTGLAILKALLFTDKYMGEITLPFRVMHGDSDRVTSVNGSKKFFEMAKSEDKDLIICPRTEHIMLRIGRDEVDDQKRQLIICQMLEWIERISKSYA</sequence>
<dbReference type="OrthoDB" id="10249433at2759"/>
<evidence type="ECO:0000259" key="1">
    <source>
        <dbReference type="Pfam" id="PF12146"/>
    </source>
</evidence>
<name>F4S3I5_MELLP</name>
<dbReference type="AlphaFoldDB" id="F4S3I5"/>
<organism evidence="3">
    <name type="scientific">Melampsora larici-populina (strain 98AG31 / pathotype 3-4-7)</name>
    <name type="common">Poplar leaf rust fungus</name>
    <dbReference type="NCBI Taxonomy" id="747676"/>
    <lineage>
        <taxon>Eukaryota</taxon>
        <taxon>Fungi</taxon>
        <taxon>Dikarya</taxon>
        <taxon>Basidiomycota</taxon>
        <taxon>Pucciniomycotina</taxon>
        <taxon>Pucciniomycetes</taxon>
        <taxon>Pucciniales</taxon>
        <taxon>Melampsoraceae</taxon>
        <taxon>Melampsora</taxon>
    </lineage>
</organism>
<feature type="domain" description="Serine aminopeptidase S33" evidence="1">
    <location>
        <begin position="137"/>
        <end position="386"/>
    </location>
</feature>
<dbReference type="PANTHER" id="PTHR11614">
    <property type="entry name" value="PHOSPHOLIPASE-RELATED"/>
    <property type="match status" value="1"/>
</dbReference>